<evidence type="ECO:0000313" key="2">
    <source>
        <dbReference type="Proteomes" id="UP000594638"/>
    </source>
</evidence>
<protein>
    <submittedName>
        <fullName evidence="1">Uncharacterized protein</fullName>
    </submittedName>
</protein>
<proteinExistence type="predicted"/>
<keyword evidence="2" id="KW-1185">Reference proteome</keyword>
<dbReference type="Proteomes" id="UP000594638">
    <property type="component" value="Unassembled WGS sequence"/>
</dbReference>
<dbReference type="AlphaFoldDB" id="A0A8S0RZT0"/>
<comment type="caution">
    <text evidence="1">The sequence shown here is derived from an EMBL/GenBank/DDBJ whole genome shotgun (WGS) entry which is preliminary data.</text>
</comment>
<dbReference type="EMBL" id="CACTIH010003792">
    <property type="protein sequence ID" value="CAA2985082.1"/>
    <property type="molecule type" value="Genomic_DNA"/>
</dbReference>
<organism evidence="1 2">
    <name type="scientific">Olea europaea subsp. europaea</name>
    <dbReference type="NCBI Taxonomy" id="158383"/>
    <lineage>
        <taxon>Eukaryota</taxon>
        <taxon>Viridiplantae</taxon>
        <taxon>Streptophyta</taxon>
        <taxon>Embryophyta</taxon>
        <taxon>Tracheophyta</taxon>
        <taxon>Spermatophyta</taxon>
        <taxon>Magnoliopsida</taxon>
        <taxon>eudicotyledons</taxon>
        <taxon>Gunneridae</taxon>
        <taxon>Pentapetalae</taxon>
        <taxon>asterids</taxon>
        <taxon>lamiids</taxon>
        <taxon>Lamiales</taxon>
        <taxon>Oleaceae</taxon>
        <taxon>Oleeae</taxon>
        <taxon>Olea</taxon>
    </lineage>
</organism>
<reference evidence="1 2" key="1">
    <citation type="submission" date="2019-12" db="EMBL/GenBank/DDBJ databases">
        <authorList>
            <person name="Alioto T."/>
            <person name="Alioto T."/>
            <person name="Gomez Garrido J."/>
        </authorList>
    </citation>
    <scope>NUCLEOTIDE SEQUENCE [LARGE SCALE GENOMIC DNA]</scope>
</reference>
<evidence type="ECO:0000313" key="1">
    <source>
        <dbReference type="EMBL" id="CAA2985082.1"/>
    </source>
</evidence>
<sequence length="87" mass="9284">MGHSQCGFGTNSYAVRSKRETISARLGVGSAHAASVSTENVSLFRRGKQFAAMGVGSARAASVSVENVSFFLGKYKWAWGNLKLQVL</sequence>
<dbReference type="Gramene" id="OE9A014375T1">
    <property type="protein sequence ID" value="OE9A014375C1"/>
    <property type="gene ID" value="OE9A014375"/>
</dbReference>
<gene>
    <name evidence="1" type="ORF">OLEA9_A014375</name>
</gene>
<accession>A0A8S0RZT0</accession>
<name>A0A8S0RZT0_OLEEU</name>